<keyword evidence="4" id="KW-0804">Transcription</keyword>
<keyword evidence="7" id="KW-1185">Reference proteome</keyword>
<sequence length="309" mass="34942">MNRWEGLDEFVAVAECGQFTAAAERLGLSSSQVSRQIARLEERLQTRLFYRSTRRVALTEAGQTFLQHCQRLQDAREEALRAVGDLGSAPKGLLRMTCAVAYGERFIVPLVTDFMSRHPQLRVEIELSNRTLDMVQEGLDLAIRLGRLQDSRLVATRLAPRQMYLCAAPAYLQQYGRPHSLSELSRHNCLIGSSDIWTFQLNGRESAQRVQGNWRCNSGQSVLEAALRGLGLCQLPDYYVLEHLRSGALVSLLANQQPPNTAVWALYPQQRHLSPKVRQLVDFLKDGLAQRREYNLKHWPEIEGSDGQG</sequence>
<dbReference type="PRINTS" id="PR00039">
    <property type="entry name" value="HTHLYSR"/>
</dbReference>
<dbReference type="SUPFAM" id="SSF46785">
    <property type="entry name" value="Winged helix' DNA-binding domain"/>
    <property type="match status" value="1"/>
</dbReference>
<dbReference type="PROSITE" id="PS50931">
    <property type="entry name" value="HTH_LYSR"/>
    <property type="match status" value="1"/>
</dbReference>
<feature type="domain" description="HTH lysR-type" evidence="5">
    <location>
        <begin position="10"/>
        <end position="59"/>
    </location>
</feature>
<evidence type="ECO:0000313" key="6">
    <source>
        <dbReference type="EMBL" id="UTW08742.1"/>
    </source>
</evidence>
<dbReference type="Pfam" id="PF03466">
    <property type="entry name" value="LysR_substrate"/>
    <property type="match status" value="1"/>
</dbReference>
<dbReference type="CDD" id="cd08470">
    <property type="entry name" value="PBP2_CrgA_like_1"/>
    <property type="match status" value="1"/>
</dbReference>
<evidence type="ECO:0000256" key="4">
    <source>
        <dbReference type="ARBA" id="ARBA00023163"/>
    </source>
</evidence>
<dbReference type="InterPro" id="IPR005119">
    <property type="entry name" value="LysR_subst-bd"/>
</dbReference>
<dbReference type="Gene3D" id="1.10.10.10">
    <property type="entry name" value="Winged helix-like DNA-binding domain superfamily/Winged helix DNA-binding domain"/>
    <property type="match status" value="1"/>
</dbReference>
<evidence type="ECO:0000256" key="2">
    <source>
        <dbReference type="ARBA" id="ARBA00023015"/>
    </source>
</evidence>
<dbReference type="Proteomes" id="UP001059672">
    <property type="component" value="Chromosome"/>
</dbReference>
<dbReference type="InterPro" id="IPR058163">
    <property type="entry name" value="LysR-type_TF_proteobact-type"/>
</dbReference>
<dbReference type="PANTHER" id="PTHR30537:SF10">
    <property type="entry name" value="TRANSCRIPTIONAL REGULATOR-RELATED"/>
    <property type="match status" value="1"/>
</dbReference>
<proteinExistence type="inferred from homology"/>
<reference evidence="6" key="1">
    <citation type="submission" date="2021-04" db="EMBL/GenBank/DDBJ databases">
        <title>Oceanospirillales bacteria with DddD are important DMSP degraders in coastal seawater.</title>
        <authorList>
            <person name="Liu J."/>
        </authorList>
    </citation>
    <scope>NUCLEOTIDE SEQUENCE</scope>
    <source>
        <strain evidence="6">D13-4</strain>
    </source>
</reference>
<evidence type="ECO:0000256" key="3">
    <source>
        <dbReference type="ARBA" id="ARBA00023125"/>
    </source>
</evidence>
<dbReference type="Pfam" id="PF00126">
    <property type="entry name" value="HTH_1"/>
    <property type="match status" value="1"/>
</dbReference>
<dbReference type="RefSeq" id="WP_255839405.1">
    <property type="nucleotide sequence ID" value="NZ_CP073346.1"/>
</dbReference>
<accession>A0ABY5H8U4</accession>
<dbReference type="EMBL" id="CP073346">
    <property type="protein sequence ID" value="UTW08742.1"/>
    <property type="molecule type" value="Genomic_DNA"/>
</dbReference>
<keyword evidence="2" id="KW-0805">Transcription regulation</keyword>
<dbReference type="InterPro" id="IPR000847">
    <property type="entry name" value="LysR_HTH_N"/>
</dbReference>
<evidence type="ECO:0000259" key="5">
    <source>
        <dbReference type="PROSITE" id="PS50931"/>
    </source>
</evidence>
<protein>
    <submittedName>
        <fullName evidence="6">LysR family transcriptional regulator</fullName>
    </submittedName>
</protein>
<dbReference type="Gene3D" id="3.40.190.290">
    <property type="match status" value="1"/>
</dbReference>
<gene>
    <name evidence="6" type="ORF">KDW96_05360</name>
</gene>
<keyword evidence="3" id="KW-0238">DNA-binding</keyword>
<dbReference type="InterPro" id="IPR036390">
    <property type="entry name" value="WH_DNA-bd_sf"/>
</dbReference>
<organism evidence="6 7">
    <name type="scientific">Pseudomonas benzenivorans</name>
    <dbReference type="NCBI Taxonomy" id="556533"/>
    <lineage>
        <taxon>Bacteria</taxon>
        <taxon>Pseudomonadati</taxon>
        <taxon>Pseudomonadota</taxon>
        <taxon>Gammaproteobacteria</taxon>
        <taxon>Pseudomonadales</taxon>
        <taxon>Pseudomonadaceae</taxon>
        <taxon>Pseudomonas</taxon>
    </lineage>
</organism>
<dbReference type="InterPro" id="IPR036388">
    <property type="entry name" value="WH-like_DNA-bd_sf"/>
</dbReference>
<evidence type="ECO:0000256" key="1">
    <source>
        <dbReference type="ARBA" id="ARBA00009437"/>
    </source>
</evidence>
<name>A0ABY5H8U4_9PSED</name>
<dbReference type="PANTHER" id="PTHR30537">
    <property type="entry name" value="HTH-TYPE TRANSCRIPTIONAL REGULATOR"/>
    <property type="match status" value="1"/>
</dbReference>
<dbReference type="SUPFAM" id="SSF53850">
    <property type="entry name" value="Periplasmic binding protein-like II"/>
    <property type="match status" value="1"/>
</dbReference>
<evidence type="ECO:0000313" key="7">
    <source>
        <dbReference type="Proteomes" id="UP001059672"/>
    </source>
</evidence>
<comment type="similarity">
    <text evidence="1">Belongs to the LysR transcriptional regulatory family.</text>
</comment>